<name>A0AAD6UPF9_9AGAR</name>
<evidence type="ECO:0000313" key="1">
    <source>
        <dbReference type="EMBL" id="KAJ7190041.1"/>
    </source>
</evidence>
<dbReference type="EMBL" id="JARJCW010000159">
    <property type="protein sequence ID" value="KAJ7190041.1"/>
    <property type="molecule type" value="Genomic_DNA"/>
</dbReference>
<accession>A0AAD6UPF9</accession>
<sequence length="270" mass="30192">MSSSEQPSRKDAVKEFLTHELLKGKDELLKRKLKLEHSLGLGPQPNVIPPAVPGIADAPRPIVLGWHPVAGFAGKWFADKTGLGRLLTEKLHKCPDPTQHWAILVGDYVHELWMDENLDIIYLNERRDKQEWHTFEVGSTRFNDEALRRAGEMTIYNMRHKQKAYNLITNNCQNFALQMLNAVQVGKHLEFATAYSLYHAAASGGSGGVSTLLSGQAESPVSSIFTAQAQELPMAEEEESERPPHHVVAHAQEVMDEHTTKLDDHHSLLG</sequence>
<organism evidence="1 2">
    <name type="scientific">Mycena pura</name>
    <dbReference type="NCBI Taxonomy" id="153505"/>
    <lineage>
        <taxon>Eukaryota</taxon>
        <taxon>Fungi</taxon>
        <taxon>Dikarya</taxon>
        <taxon>Basidiomycota</taxon>
        <taxon>Agaricomycotina</taxon>
        <taxon>Agaricomycetes</taxon>
        <taxon>Agaricomycetidae</taxon>
        <taxon>Agaricales</taxon>
        <taxon>Marasmiineae</taxon>
        <taxon>Mycenaceae</taxon>
        <taxon>Mycena</taxon>
    </lineage>
</organism>
<proteinExistence type="predicted"/>
<reference evidence="1" key="1">
    <citation type="submission" date="2023-03" db="EMBL/GenBank/DDBJ databases">
        <title>Massive genome expansion in bonnet fungi (Mycena s.s.) driven by repeated elements and novel gene families across ecological guilds.</title>
        <authorList>
            <consortium name="Lawrence Berkeley National Laboratory"/>
            <person name="Harder C.B."/>
            <person name="Miyauchi S."/>
            <person name="Viragh M."/>
            <person name="Kuo A."/>
            <person name="Thoen E."/>
            <person name="Andreopoulos B."/>
            <person name="Lu D."/>
            <person name="Skrede I."/>
            <person name="Drula E."/>
            <person name="Henrissat B."/>
            <person name="Morin E."/>
            <person name="Kohler A."/>
            <person name="Barry K."/>
            <person name="LaButti K."/>
            <person name="Morin E."/>
            <person name="Salamov A."/>
            <person name="Lipzen A."/>
            <person name="Mereny Z."/>
            <person name="Hegedus B."/>
            <person name="Baldrian P."/>
            <person name="Stursova M."/>
            <person name="Weitz H."/>
            <person name="Taylor A."/>
            <person name="Grigoriev I.V."/>
            <person name="Nagy L.G."/>
            <person name="Martin F."/>
            <person name="Kauserud H."/>
        </authorList>
    </citation>
    <scope>NUCLEOTIDE SEQUENCE</scope>
    <source>
        <strain evidence="1">9144</strain>
    </source>
</reference>
<dbReference type="AlphaFoldDB" id="A0AAD6UPF9"/>
<dbReference type="Proteomes" id="UP001219525">
    <property type="component" value="Unassembled WGS sequence"/>
</dbReference>
<evidence type="ECO:0008006" key="3">
    <source>
        <dbReference type="Google" id="ProtNLM"/>
    </source>
</evidence>
<protein>
    <recommendedName>
        <fullName evidence="3">PPPDE domain-containing protein</fullName>
    </recommendedName>
</protein>
<evidence type="ECO:0000313" key="2">
    <source>
        <dbReference type="Proteomes" id="UP001219525"/>
    </source>
</evidence>
<comment type="caution">
    <text evidence="1">The sequence shown here is derived from an EMBL/GenBank/DDBJ whole genome shotgun (WGS) entry which is preliminary data.</text>
</comment>
<keyword evidence="2" id="KW-1185">Reference proteome</keyword>
<gene>
    <name evidence="1" type="ORF">GGX14DRAFT_606662</name>
</gene>